<dbReference type="InterPro" id="IPR006034">
    <property type="entry name" value="Asparaginase/glutaminase-like"/>
</dbReference>
<evidence type="ECO:0000313" key="4">
    <source>
        <dbReference type="Proteomes" id="UP000567885"/>
    </source>
</evidence>
<evidence type="ECO:0000256" key="1">
    <source>
        <dbReference type="PIRSR" id="PIRSR001220-1"/>
    </source>
</evidence>
<dbReference type="EMBL" id="JAAGWQ010000281">
    <property type="protein sequence ID" value="KAF5657487.1"/>
    <property type="molecule type" value="Genomic_DNA"/>
</dbReference>
<dbReference type="Gene3D" id="3.40.50.1170">
    <property type="entry name" value="L-asparaginase, N-terminal domain"/>
    <property type="match status" value="1"/>
</dbReference>
<dbReference type="Pfam" id="PF00710">
    <property type="entry name" value="Asparaginase"/>
    <property type="match status" value="1"/>
</dbReference>
<keyword evidence="4" id="KW-1185">Reference proteome</keyword>
<feature type="domain" description="L-asparaginase N-terminal" evidence="2">
    <location>
        <begin position="4"/>
        <end position="174"/>
    </location>
</feature>
<dbReference type="PROSITE" id="PS51732">
    <property type="entry name" value="ASN_GLN_ASE_3"/>
    <property type="match status" value="1"/>
</dbReference>
<comment type="caution">
    <text evidence="3">The sequence shown here is derived from an EMBL/GenBank/DDBJ whole genome shotgun (WGS) entry which is preliminary data.</text>
</comment>
<protein>
    <submittedName>
        <fullName evidence="3">Asparaginase</fullName>
    </submittedName>
</protein>
<proteinExistence type="predicted"/>
<name>A0A8H5SVC0_FUSHE</name>
<reference evidence="3 4" key="1">
    <citation type="submission" date="2020-05" db="EMBL/GenBank/DDBJ databases">
        <title>Identification and distribution of gene clusters putatively required for synthesis of sphingolipid metabolism inhibitors in phylogenetically diverse species of the filamentous fungus Fusarium.</title>
        <authorList>
            <person name="Kim H.-S."/>
            <person name="Busman M."/>
            <person name="Brown D.W."/>
            <person name="Divon H."/>
            <person name="Uhlig S."/>
            <person name="Proctor R.H."/>
        </authorList>
    </citation>
    <scope>NUCLEOTIDE SEQUENCE [LARGE SCALE GENOMIC DNA]</scope>
    <source>
        <strain evidence="3 4">NRRL 20693</strain>
    </source>
</reference>
<accession>A0A8H5SVC0</accession>
<evidence type="ECO:0000313" key="3">
    <source>
        <dbReference type="EMBL" id="KAF5657487.1"/>
    </source>
</evidence>
<dbReference type="Proteomes" id="UP000567885">
    <property type="component" value="Unassembled WGS sequence"/>
</dbReference>
<organism evidence="3 4">
    <name type="scientific">Fusarium heterosporum</name>
    <dbReference type="NCBI Taxonomy" id="42747"/>
    <lineage>
        <taxon>Eukaryota</taxon>
        <taxon>Fungi</taxon>
        <taxon>Dikarya</taxon>
        <taxon>Ascomycota</taxon>
        <taxon>Pezizomycotina</taxon>
        <taxon>Sordariomycetes</taxon>
        <taxon>Hypocreomycetidae</taxon>
        <taxon>Hypocreales</taxon>
        <taxon>Nectriaceae</taxon>
        <taxon>Fusarium</taxon>
        <taxon>Fusarium heterosporum species complex</taxon>
    </lineage>
</organism>
<dbReference type="PIRSF" id="PIRSF500176">
    <property type="entry name" value="L_ASNase"/>
    <property type="match status" value="1"/>
</dbReference>
<dbReference type="InterPro" id="IPR027474">
    <property type="entry name" value="L-asparaginase_N"/>
</dbReference>
<sequence length="301" mass="32912">MKTILVLGFGGTVAGVGKSNDYTSGVLNLEEVFRSVDYEKQNIRLRFDQISDGDGVDKSGEGIMRLVSIVRSKQDLHGVDTILGPMGTDMAGSFMTACTCLRWLGIPFIGSGAQLPATALVADGPRNISDAIMVAVHHEAYGRGAMFGFNGKIMREPSIGKKSVTSNDAFESLPDTIGHAKDGCVYFDRSHNSYPTPILESIDLFVPLKLPRVRIETLTHDYDPDCMKLVIELGKVKAFVFEAMGNGDCNSRRGETKNLLEEHDVIAVIWGYLPAANLEILLKISLFAGKSRPEIEEIIRE</sequence>
<gene>
    <name evidence="3" type="ORF">FHETE_10406</name>
</gene>
<dbReference type="SMART" id="SM00870">
    <property type="entry name" value="Asparaginase"/>
    <property type="match status" value="1"/>
</dbReference>
<dbReference type="GO" id="GO:0004067">
    <property type="term" value="F:asparaginase activity"/>
    <property type="evidence" value="ECO:0007669"/>
    <property type="project" value="UniProtKB-UniRule"/>
</dbReference>
<dbReference type="SUPFAM" id="SSF53774">
    <property type="entry name" value="Glutaminase/Asparaginase"/>
    <property type="match status" value="1"/>
</dbReference>
<feature type="active site" description="O-isoaspartyl threonine intermediate" evidence="1">
    <location>
        <position position="12"/>
    </location>
</feature>
<dbReference type="PIRSF" id="PIRSF001220">
    <property type="entry name" value="L-ASNase_gatD"/>
    <property type="match status" value="1"/>
</dbReference>
<dbReference type="InterPro" id="IPR036152">
    <property type="entry name" value="Asp/glu_Ase-like_sf"/>
</dbReference>
<dbReference type="AlphaFoldDB" id="A0A8H5SVC0"/>
<evidence type="ECO:0000259" key="2">
    <source>
        <dbReference type="Pfam" id="PF00710"/>
    </source>
</evidence>
<dbReference type="OrthoDB" id="5114657at2759"/>
<dbReference type="InterPro" id="IPR037152">
    <property type="entry name" value="L-asparaginase_N_sf"/>
</dbReference>